<dbReference type="EMBL" id="WMIE01000006">
    <property type="protein sequence ID" value="MTH78356.1"/>
    <property type="molecule type" value="Genomic_DNA"/>
</dbReference>
<sequence>MLDIFDAEGASFIFHHFSGTWGDGSSGRVTMPAWSYRRVGYDERFLPRQFDEVDAILSGLAKYPGLTLYHYETAEMVLDTDNIGAFLRGAKLVPRTQMLPMPVRRAAANPKPENYVIDSPAVSTMQSINEAMCFLKNLDQPAERERWQQRLKQDTERIVAMTDHRSLFELTFGSGAWDRLDGLEKGADIIVTASDHACRFAMAEAQASGARFAVLHLAQLPAVASDLPNVMTFSSAIGNEIFSEIVLYQCVKSESLIRNFGSVTWNC</sequence>
<gene>
    <name evidence="1" type="ORF">GL286_11500</name>
</gene>
<protein>
    <submittedName>
        <fullName evidence="1">Uncharacterized protein</fullName>
    </submittedName>
</protein>
<keyword evidence="2" id="KW-1185">Reference proteome</keyword>
<comment type="caution">
    <text evidence="1">The sequence shown here is derived from an EMBL/GenBank/DDBJ whole genome shotgun (WGS) entry which is preliminary data.</text>
</comment>
<proteinExistence type="predicted"/>
<dbReference type="RefSeq" id="WP_155095718.1">
    <property type="nucleotide sequence ID" value="NZ_WMIE01000006.1"/>
</dbReference>
<dbReference type="Proteomes" id="UP000478183">
    <property type="component" value="Unassembled WGS sequence"/>
</dbReference>
<reference evidence="1 2" key="1">
    <citation type="submission" date="2019-11" db="EMBL/GenBank/DDBJ databases">
        <authorList>
            <person name="Dong K."/>
        </authorList>
    </citation>
    <scope>NUCLEOTIDE SEQUENCE [LARGE SCALE GENOMIC DNA]</scope>
    <source>
        <strain evidence="1 2">NBRC 111993</strain>
    </source>
</reference>
<accession>A0A6L6J9Y8</accession>
<dbReference type="AlphaFoldDB" id="A0A6L6J9Y8"/>
<organism evidence="1 2">
    <name type="scientific">Paracoccus aestuariivivens</name>
    <dbReference type="NCBI Taxonomy" id="1820333"/>
    <lineage>
        <taxon>Bacteria</taxon>
        <taxon>Pseudomonadati</taxon>
        <taxon>Pseudomonadota</taxon>
        <taxon>Alphaproteobacteria</taxon>
        <taxon>Rhodobacterales</taxon>
        <taxon>Paracoccaceae</taxon>
        <taxon>Paracoccus</taxon>
    </lineage>
</organism>
<evidence type="ECO:0000313" key="1">
    <source>
        <dbReference type="EMBL" id="MTH78356.1"/>
    </source>
</evidence>
<name>A0A6L6J9Y8_9RHOB</name>
<evidence type="ECO:0000313" key="2">
    <source>
        <dbReference type="Proteomes" id="UP000478183"/>
    </source>
</evidence>